<proteinExistence type="predicted"/>
<feature type="compositionally biased region" description="Basic and acidic residues" evidence="2">
    <location>
        <begin position="207"/>
        <end position="226"/>
    </location>
</feature>
<protein>
    <submittedName>
        <fullName evidence="4">Uncharacterized protein</fullName>
    </submittedName>
</protein>
<sequence length="265" mass="29532">MRIAWFVVGFAVLALSVNARPRVPACKNCFKVLNTDIKNAAKKSMTAVAQAGMDLTQMRIQFADQQFNLEANLKKAKEMSENIKSKIQNKIKEIMKNFEKMTQDTKEKLAEVAAASDALGELEKKVGTKEVKDKAKKIRNDMAKGQQAKSNLAKQVLNENGVIAKLDAAKILAKDKVLKAAKALDKKKATVRDDIARLESDMSSAEDQLKNEEDQEMESEREARSKIQEAVKHNKAAINKAKLFLLSVEKGIEKFNNDIKEVPLS</sequence>
<feature type="region of interest" description="Disordered" evidence="2">
    <location>
        <begin position="199"/>
        <end position="226"/>
    </location>
</feature>
<dbReference type="GeneID" id="110231978"/>
<feature type="chain" id="PRO_5036788611" evidence="3">
    <location>
        <begin position="20"/>
        <end position="265"/>
    </location>
</feature>
<accession>A0A913WQU2</accession>
<keyword evidence="1" id="KW-0175">Coiled coil</keyword>
<evidence type="ECO:0000313" key="4">
    <source>
        <dbReference type="EnsemblMetazoa" id="XP_020892717.1"/>
    </source>
</evidence>
<keyword evidence="5" id="KW-1185">Reference proteome</keyword>
<dbReference type="OMA" id="QFNLEAN"/>
<dbReference type="EnsemblMetazoa" id="XM_021037058.2">
    <property type="protein sequence ID" value="XP_020892717.1"/>
    <property type="gene ID" value="LOC110231978"/>
</dbReference>
<dbReference type="OrthoDB" id="5970661at2759"/>
<dbReference type="RefSeq" id="XP_020892717.1">
    <property type="nucleotide sequence ID" value="XM_021037058.2"/>
</dbReference>
<keyword evidence="3" id="KW-0732">Signal</keyword>
<evidence type="ECO:0000256" key="2">
    <source>
        <dbReference type="SAM" id="MobiDB-lite"/>
    </source>
</evidence>
<name>A0A913WQU2_EXADI</name>
<dbReference type="KEGG" id="epa:110231978"/>
<dbReference type="AlphaFoldDB" id="A0A913WQU2"/>
<evidence type="ECO:0000256" key="1">
    <source>
        <dbReference type="SAM" id="Coils"/>
    </source>
</evidence>
<feature type="coiled-coil region" evidence="1">
    <location>
        <begin position="73"/>
        <end position="104"/>
    </location>
</feature>
<reference evidence="4" key="1">
    <citation type="submission" date="2022-11" db="UniProtKB">
        <authorList>
            <consortium name="EnsemblMetazoa"/>
        </authorList>
    </citation>
    <scope>IDENTIFICATION</scope>
</reference>
<dbReference type="Proteomes" id="UP000887567">
    <property type="component" value="Unplaced"/>
</dbReference>
<evidence type="ECO:0000313" key="5">
    <source>
        <dbReference type="Proteomes" id="UP000887567"/>
    </source>
</evidence>
<evidence type="ECO:0000256" key="3">
    <source>
        <dbReference type="SAM" id="SignalP"/>
    </source>
</evidence>
<feature type="signal peptide" evidence="3">
    <location>
        <begin position="1"/>
        <end position="19"/>
    </location>
</feature>
<organism evidence="4 5">
    <name type="scientific">Exaiptasia diaphana</name>
    <name type="common">Tropical sea anemone</name>
    <name type="synonym">Aiptasia pulchella</name>
    <dbReference type="NCBI Taxonomy" id="2652724"/>
    <lineage>
        <taxon>Eukaryota</taxon>
        <taxon>Metazoa</taxon>
        <taxon>Cnidaria</taxon>
        <taxon>Anthozoa</taxon>
        <taxon>Hexacorallia</taxon>
        <taxon>Actiniaria</taxon>
        <taxon>Aiptasiidae</taxon>
        <taxon>Exaiptasia</taxon>
    </lineage>
</organism>